<sequence length="89" mass="9698">MAVASDGGGDPRACEAAWLAPRPAAPAHARTNPPSTAYITLNERPQSTIDFPVKKWFNSSTRIFWVVCSLGWASYISAFLFKLANNISI</sequence>
<comment type="caution">
    <text evidence="2">The sequence shown here is derived from an EMBL/GenBank/DDBJ whole genome shotgun (WGS) entry which is preliminary data.</text>
</comment>
<reference evidence="2 3" key="1">
    <citation type="submission" date="2020-04" db="EMBL/GenBank/DDBJ databases">
        <authorList>
            <person name="Wallbank WR R."/>
            <person name="Pardo Diaz C."/>
            <person name="Kozak K."/>
            <person name="Martin S."/>
            <person name="Jiggins C."/>
            <person name="Moest M."/>
            <person name="Warren A I."/>
            <person name="Byers J.R.P. K."/>
            <person name="Montejo-Kovacevich G."/>
            <person name="Yen C E."/>
        </authorList>
    </citation>
    <scope>NUCLEOTIDE SEQUENCE [LARGE SCALE GENOMIC DNA]</scope>
</reference>
<evidence type="ECO:0000313" key="3">
    <source>
        <dbReference type="Proteomes" id="UP000494106"/>
    </source>
</evidence>
<accession>A0A8S1B3U2</accession>
<proteinExistence type="predicted"/>
<dbReference type="EMBL" id="CADEBC010000545">
    <property type="protein sequence ID" value="CAB3251249.1"/>
    <property type="molecule type" value="Genomic_DNA"/>
</dbReference>
<gene>
    <name evidence="2" type="ORF">APLA_LOCUS12929</name>
</gene>
<protein>
    <submittedName>
        <fullName evidence="2">Uncharacterized protein</fullName>
    </submittedName>
</protein>
<feature type="transmembrane region" description="Helical" evidence="1">
    <location>
        <begin position="63"/>
        <end position="84"/>
    </location>
</feature>
<keyword evidence="1" id="KW-0472">Membrane</keyword>
<evidence type="ECO:0000256" key="1">
    <source>
        <dbReference type="SAM" id="Phobius"/>
    </source>
</evidence>
<keyword evidence="1" id="KW-1133">Transmembrane helix</keyword>
<keyword evidence="1" id="KW-0812">Transmembrane</keyword>
<name>A0A8S1B3U2_ARCPL</name>
<dbReference type="AlphaFoldDB" id="A0A8S1B3U2"/>
<evidence type="ECO:0000313" key="2">
    <source>
        <dbReference type="EMBL" id="CAB3251249.1"/>
    </source>
</evidence>
<dbReference type="Proteomes" id="UP000494106">
    <property type="component" value="Unassembled WGS sequence"/>
</dbReference>
<keyword evidence="3" id="KW-1185">Reference proteome</keyword>
<organism evidence="2 3">
    <name type="scientific">Arctia plantaginis</name>
    <name type="common">Wood tiger moth</name>
    <name type="synonym">Phalaena plantaginis</name>
    <dbReference type="NCBI Taxonomy" id="874455"/>
    <lineage>
        <taxon>Eukaryota</taxon>
        <taxon>Metazoa</taxon>
        <taxon>Ecdysozoa</taxon>
        <taxon>Arthropoda</taxon>
        <taxon>Hexapoda</taxon>
        <taxon>Insecta</taxon>
        <taxon>Pterygota</taxon>
        <taxon>Neoptera</taxon>
        <taxon>Endopterygota</taxon>
        <taxon>Lepidoptera</taxon>
        <taxon>Glossata</taxon>
        <taxon>Ditrysia</taxon>
        <taxon>Noctuoidea</taxon>
        <taxon>Erebidae</taxon>
        <taxon>Arctiinae</taxon>
        <taxon>Arctia</taxon>
    </lineage>
</organism>